<name>A0ABU7M186_9PROT</name>
<proteinExistence type="predicted"/>
<organism evidence="2 3">
    <name type="scientific">Hyphobacterium marinum</name>
    <dbReference type="NCBI Taxonomy" id="3116574"/>
    <lineage>
        <taxon>Bacteria</taxon>
        <taxon>Pseudomonadati</taxon>
        <taxon>Pseudomonadota</taxon>
        <taxon>Alphaproteobacteria</taxon>
        <taxon>Maricaulales</taxon>
        <taxon>Maricaulaceae</taxon>
        <taxon>Hyphobacterium</taxon>
    </lineage>
</organism>
<evidence type="ECO:0008006" key="4">
    <source>
        <dbReference type="Google" id="ProtNLM"/>
    </source>
</evidence>
<evidence type="ECO:0000256" key="1">
    <source>
        <dbReference type="SAM" id="SignalP"/>
    </source>
</evidence>
<reference evidence="2 3" key="1">
    <citation type="submission" date="2024-01" db="EMBL/GenBank/DDBJ databases">
        <title>Hyphobacterium bacterium isolated from marine sediment.</title>
        <authorList>
            <person name="Zhao S."/>
        </authorList>
    </citation>
    <scope>NUCLEOTIDE SEQUENCE [LARGE SCALE GENOMIC DNA]</scope>
    <source>
        <strain evidence="2 3">Y60-23</strain>
    </source>
</reference>
<accession>A0ABU7M186</accession>
<keyword evidence="3" id="KW-1185">Reference proteome</keyword>
<evidence type="ECO:0000313" key="3">
    <source>
        <dbReference type="Proteomes" id="UP001310692"/>
    </source>
</evidence>
<keyword evidence="1" id="KW-0732">Signal</keyword>
<dbReference type="Proteomes" id="UP001310692">
    <property type="component" value="Unassembled WGS sequence"/>
</dbReference>
<comment type="caution">
    <text evidence="2">The sequence shown here is derived from an EMBL/GenBank/DDBJ whole genome shotgun (WGS) entry which is preliminary data.</text>
</comment>
<sequence>MAAWKPAAVLSALALAACATPDMPITAQHASGHSFQHTQSPLGVIWSAGVVLPGHLQTIRPATEIPVSFRPSAEVELNHSSEDRSLTVNAAVSIQEVLNRGFTFCTGEQAPPMDVTLYLIDGGAGFSRVDRGLRRRGDPWRLPIAFHADSDHLIARIARTSAHETFHRWAVDQSAFRDVGTIEEEVAAYLVGYCATLVTTRELPRHAHPPSSIAFESDDEAEDAAPFSDQTLARLLDAHRSDLPFDQSTTAAIYLGLAETLLAALPDSDGELECEALSQLARQLSSDPNSLWHIIEALASDGADLPVESAIP</sequence>
<evidence type="ECO:0000313" key="2">
    <source>
        <dbReference type="EMBL" id="MEE2567578.1"/>
    </source>
</evidence>
<gene>
    <name evidence="2" type="ORF">V0U35_12900</name>
</gene>
<feature type="chain" id="PRO_5047181206" description="Peptidase MA-like domain-containing protein" evidence="1">
    <location>
        <begin position="20"/>
        <end position="312"/>
    </location>
</feature>
<feature type="signal peptide" evidence="1">
    <location>
        <begin position="1"/>
        <end position="19"/>
    </location>
</feature>
<dbReference type="PROSITE" id="PS51257">
    <property type="entry name" value="PROKAR_LIPOPROTEIN"/>
    <property type="match status" value="1"/>
</dbReference>
<dbReference type="EMBL" id="JAZDRO010000006">
    <property type="protein sequence ID" value="MEE2567578.1"/>
    <property type="molecule type" value="Genomic_DNA"/>
</dbReference>
<protein>
    <recommendedName>
        <fullName evidence="4">Peptidase MA-like domain-containing protein</fullName>
    </recommendedName>
</protein>